<dbReference type="RefSeq" id="WP_015272583.1">
    <property type="nucleotide sequence ID" value="NC_019907.1"/>
</dbReference>
<dbReference type="SUPFAM" id="SSF53335">
    <property type="entry name" value="S-adenosyl-L-methionine-dependent methyltransferases"/>
    <property type="match status" value="1"/>
</dbReference>
<evidence type="ECO:0000256" key="3">
    <source>
        <dbReference type="ARBA" id="ARBA00022603"/>
    </source>
</evidence>
<keyword evidence="5 7" id="KW-0949">S-adenosyl-L-methionine</keyword>
<name>L0EUU8_LIBCB</name>
<comment type="similarity">
    <text evidence="7">Belongs to the class I-like SAM-binding methyltransferase superfamily. TrmB family.</text>
</comment>
<evidence type="ECO:0000256" key="1">
    <source>
        <dbReference type="ARBA" id="ARBA00000142"/>
    </source>
</evidence>
<dbReference type="CDD" id="cd02440">
    <property type="entry name" value="AdoMet_MTases"/>
    <property type="match status" value="1"/>
</dbReference>
<dbReference type="InterPro" id="IPR003358">
    <property type="entry name" value="tRNA_(Gua-N-7)_MeTrfase_Trmb"/>
</dbReference>
<evidence type="ECO:0000256" key="6">
    <source>
        <dbReference type="ARBA" id="ARBA00022694"/>
    </source>
</evidence>
<dbReference type="PROSITE" id="PS51625">
    <property type="entry name" value="SAM_MT_TRMB"/>
    <property type="match status" value="1"/>
</dbReference>
<accession>L0EUU8</accession>
<dbReference type="Gene3D" id="3.40.50.150">
    <property type="entry name" value="Vaccinia Virus protein VP39"/>
    <property type="match status" value="1"/>
</dbReference>
<feature type="binding site" evidence="7">
    <location>
        <begin position="211"/>
        <end position="214"/>
    </location>
    <ligand>
        <name>substrate</name>
    </ligand>
</feature>
<reference evidence="8 9" key="1">
    <citation type="journal article" date="2012" name="Stand. Genomic Sci.">
        <title>Complete genome sequence of Liberibacter crescens BT-1.</title>
        <authorList>
            <person name="Leonard M.T."/>
            <person name="Fagen J.R."/>
            <person name="Davis-Richardson A.G."/>
            <person name="Davis M.J."/>
            <person name="Triplett E.W."/>
        </authorList>
    </citation>
    <scope>NUCLEOTIDE SEQUENCE [LARGE SCALE GENOMIC DNA]</scope>
    <source>
        <strain evidence="8 9">BT-1</strain>
    </source>
</reference>
<evidence type="ECO:0000313" key="8">
    <source>
        <dbReference type="EMBL" id="AGA64156.1"/>
    </source>
</evidence>
<feature type="binding site" evidence="7">
    <location>
        <position position="115"/>
    </location>
    <ligand>
        <name>S-adenosyl-L-methionine</name>
        <dbReference type="ChEBI" id="CHEBI:59789"/>
    </ligand>
</feature>
<dbReference type="AlphaFoldDB" id="L0EUU8"/>
<dbReference type="UniPathway" id="UPA00989"/>
<keyword evidence="9" id="KW-1185">Reference proteome</keyword>
<feature type="binding site" evidence="7">
    <location>
        <position position="137"/>
    </location>
    <ligand>
        <name>S-adenosyl-L-methionine</name>
        <dbReference type="ChEBI" id="CHEBI:59789"/>
    </ligand>
</feature>
<comment type="function">
    <text evidence="2 7">Catalyzes the formation of N(7)-methylguanine at position 46 (m7G46) in tRNA.</text>
</comment>
<dbReference type="EC" id="2.1.1.33" evidence="7"/>
<sequence length="232" mass="27423">MKDFKKLDASEIFYGRRRSRSLGISKDFFIQNYLPCLEIDLNVPPRVPFEAFFGSDINQVRLEIGFGRGENLLHRALLMPHSGFIGVEPFMMSMVKFIKNLQEKNINNIRVYNDNAVKLLDWLPNTSIDDIYLLYPDPWPKKRHWKRRFISEINLNRFSRVLKPGGVFYFVSDVESYINWTLLAFCNHLSFQWLAEESLDWSRPFPNWTSTYYEAKGKLSGRTPTYLAFQRV</sequence>
<comment type="caution">
    <text evidence="7">Lacks conserved residue(s) required for the propagation of feature annotation.</text>
</comment>
<dbReference type="STRING" id="1215343.B488_01630"/>
<dbReference type="Proteomes" id="UP000010799">
    <property type="component" value="Chromosome"/>
</dbReference>
<feature type="binding site" evidence="7">
    <location>
        <position position="173"/>
    </location>
    <ligand>
        <name>substrate</name>
    </ligand>
</feature>
<dbReference type="PATRIC" id="fig|1215343.11.peg.170"/>
<dbReference type="Pfam" id="PF02390">
    <property type="entry name" value="Methyltransf_4"/>
    <property type="match status" value="1"/>
</dbReference>
<evidence type="ECO:0000256" key="7">
    <source>
        <dbReference type="HAMAP-Rule" id="MF_01057"/>
    </source>
</evidence>
<dbReference type="eggNOG" id="COG0220">
    <property type="taxonomic scope" value="Bacteria"/>
</dbReference>
<comment type="catalytic activity">
    <reaction evidence="1 7">
        <text>guanosine(46) in tRNA + S-adenosyl-L-methionine = N(7)-methylguanosine(46) in tRNA + S-adenosyl-L-homocysteine</text>
        <dbReference type="Rhea" id="RHEA:42708"/>
        <dbReference type="Rhea" id="RHEA-COMP:10188"/>
        <dbReference type="Rhea" id="RHEA-COMP:10189"/>
        <dbReference type="ChEBI" id="CHEBI:57856"/>
        <dbReference type="ChEBI" id="CHEBI:59789"/>
        <dbReference type="ChEBI" id="CHEBI:74269"/>
        <dbReference type="ChEBI" id="CHEBI:74480"/>
        <dbReference type="EC" id="2.1.1.33"/>
    </reaction>
</comment>
<dbReference type="InterPro" id="IPR029063">
    <property type="entry name" value="SAM-dependent_MTases_sf"/>
</dbReference>
<organism evidence="8 9">
    <name type="scientific">Liberibacter crescens (strain BT-1)</name>
    <dbReference type="NCBI Taxonomy" id="1215343"/>
    <lineage>
        <taxon>Bacteria</taxon>
        <taxon>Pseudomonadati</taxon>
        <taxon>Pseudomonadota</taxon>
        <taxon>Alphaproteobacteria</taxon>
        <taxon>Hyphomicrobiales</taxon>
        <taxon>Rhizobiaceae</taxon>
        <taxon>Liberibacter</taxon>
    </lineage>
</organism>
<dbReference type="EMBL" id="CP003789">
    <property type="protein sequence ID" value="AGA64156.1"/>
    <property type="molecule type" value="Genomic_DNA"/>
</dbReference>
<dbReference type="HOGENOM" id="CLU_050910_0_3_5"/>
<keyword evidence="4 7" id="KW-0808">Transferase</keyword>
<proteinExistence type="inferred from homology"/>
<evidence type="ECO:0000256" key="4">
    <source>
        <dbReference type="ARBA" id="ARBA00022679"/>
    </source>
</evidence>
<keyword evidence="6 7" id="KW-0819">tRNA processing</keyword>
<evidence type="ECO:0000256" key="5">
    <source>
        <dbReference type="ARBA" id="ARBA00022691"/>
    </source>
</evidence>
<dbReference type="KEGG" id="lcc:B488_01630"/>
<evidence type="ECO:0000313" key="9">
    <source>
        <dbReference type="Proteomes" id="UP000010799"/>
    </source>
</evidence>
<feature type="binding site" evidence="7">
    <location>
        <position position="63"/>
    </location>
    <ligand>
        <name>S-adenosyl-L-methionine</name>
        <dbReference type="ChEBI" id="CHEBI:59789"/>
    </ligand>
</feature>
<dbReference type="PANTHER" id="PTHR23417">
    <property type="entry name" value="3-DEOXY-D-MANNO-OCTULOSONIC-ACID TRANSFERASE/TRNA GUANINE-N 7 - -METHYLTRANSFERASE"/>
    <property type="match status" value="1"/>
</dbReference>
<feature type="binding site" evidence="7">
    <location>
        <position position="88"/>
    </location>
    <ligand>
        <name>S-adenosyl-L-methionine</name>
        <dbReference type="ChEBI" id="CHEBI:59789"/>
    </ligand>
</feature>
<dbReference type="GO" id="GO:0008176">
    <property type="term" value="F:tRNA (guanine(46)-N7)-methyltransferase activity"/>
    <property type="evidence" value="ECO:0007669"/>
    <property type="project" value="UniProtKB-UniRule"/>
</dbReference>
<protein>
    <recommendedName>
        <fullName evidence="7">tRNA (guanine-N(7)-)-methyltransferase</fullName>
        <ecNumber evidence="7">2.1.1.33</ecNumber>
    </recommendedName>
    <alternativeName>
        <fullName evidence="7">tRNA (guanine(46)-N(7))-methyltransferase</fullName>
    </alternativeName>
    <alternativeName>
        <fullName evidence="7">tRNA(m7G46)-methyltransferase</fullName>
    </alternativeName>
</protein>
<dbReference type="GO" id="GO:0043527">
    <property type="term" value="C:tRNA methyltransferase complex"/>
    <property type="evidence" value="ECO:0007669"/>
    <property type="project" value="TreeGrafter"/>
</dbReference>
<dbReference type="NCBIfam" id="TIGR00091">
    <property type="entry name" value="tRNA (guanosine(46)-N7)-methyltransferase TrmB"/>
    <property type="match status" value="1"/>
</dbReference>
<dbReference type="HAMAP" id="MF_01057">
    <property type="entry name" value="tRNA_methyltr_TrmB"/>
    <property type="match status" value="1"/>
</dbReference>
<dbReference type="PANTHER" id="PTHR23417:SF14">
    <property type="entry name" value="PENTACOTRIPEPTIDE-REPEAT REGION OF PRORP DOMAIN-CONTAINING PROTEIN"/>
    <property type="match status" value="1"/>
</dbReference>
<keyword evidence="3 7" id="KW-0489">Methyltransferase</keyword>
<comment type="pathway">
    <text evidence="7">tRNA modification; N(7)-methylguanine-tRNA biosynthesis.</text>
</comment>
<feature type="binding site" evidence="7">
    <location>
        <position position="141"/>
    </location>
    <ligand>
        <name>substrate</name>
    </ligand>
</feature>
<evidence type="ECO:0000256" key="2">
    <source>
        <dbReference type="ARBA" id="ARBA00003015"/>
    </source>
</evidence>
<gene>
    <name evidence="7" type="primary">trmB</name>
    <name evidence="8" type="ordered locus">B488_01630</name>
</gene>
<dbReference type="InterPro" id="IPR055361">
    <property type="entry name" value="tRNA_methyltr_TrmB_bact"/>
</dbReference>